<keyword evidence="5 7" id="KW-1133">Transmembrane helix</keyword>
<dbReference type="InterPro" id="IPR037185">
    <property type="entry name" value="EmrE-like"/>
</dbReference>
<dbReference type="RefSeq" id="WP_090746121.1">
    <property type="nucleotide sequence ID" value="NZ_FOBW01000008.1"/>
</dbReference>
<evidence type="ECO:0000313" key="9">
    <source>
        <dbReference type="EMBL" id="SEN05423.1"/>
    </source>
</evidence>
<dbReference type="GO" id="GO:0005886">
    <property type="term" value="C:plasma membrane"/>
    <property type="evidence" value="ECO:0007669"/>
    <property type="project" value="UniProtKB-SubCell"/>
</dbReference>
<evidence type="ECO:0000256" key="3">
    <source>
        <dbReference type="ARBA" id="ARBA00022475"/>
    </source>
</evidence>
<feature type="transmembrane region" description="Helical" evidence="7">
    <location>
        <begin position="270"/>
        <end position="289"/>
    </location>
</feature>
<keyword evidence="3" id="KW-1003">Cell membrane</keyword>
<protein>
    <submittedName>
        <fullName evidence="9">Threonine/homoserine efflux transporter RhtA</fullName>
    </submittedName>
</protein>
<evidence type="ECO:0000256" key="4">
    <source>
        <dbReference type="ARBA" id="ARBA00022692"/>
    </source>
</evidence>
<accession>A0A1H8DDT9</accession>
<dbReference type="STRING" id="930146.SAMN05192533_108180"/>
<evidence type="ECO:0000256" key="5">
    <source>
        <dbReference type="ARBA" id="ARBA00022989"/>
    </source>
</evidence>
<dbReference type="OrthoDB" id="9805239at2"/>
<feature type="transmembrane region" description="Helical" evidence="7">
    <location>
        <begin position="180"/>
        <end position="203"/>
    </location>
</feature>
<gene>
    <name evidence="9" type="ORF">SAMN05192533_108180</name>
</gene>
<feature type="transmembrane region" description="Helical" evidence="7">
    <location>
        <begin position="119"/>
        <end position="136"/>
    </location>
</feature>
<organism evidence="9 10">
    <name type="scientific">Mesobacillus persicus</name>
    <dbReference type="NCBI Taxonomy" id="930146"/>
    <lineage>
        <taxon>Bacteria</taxon>
        <taxon>Bacillati</taxon>
        <taxon>Bacillota</taxon>
        <taxon>Bacilli</taxon>
        <taxon>Bacillales</taxon>
        <taxon>Bacillaceae</taxon>
        <taxon>Mesobacillus</taxon>
    </lineage>
</organism>
<dbReference type="PANTHER" id="PTHR32322">
    <property type="entry name" value="INNER MEMBRANE TRANSPORTER"/>
    <property type="match status" value="1"/>
</dbReference>
<evidence type="ECO:0000256" key="6">
    <source>
        <dbReference type="ARBA" id="ARBA00023136"/>
    </source>
</evidence>
<feature type="transmembrane region" description="Helical" evidence="7">
    <location>
        <begin position="148"/>
        <end position="168"/>
    </location>
</feature>
<dbReference type="Proteomes" id="UP000198553">
    <property type="component" value="Unassembled WGS sequence"/>
</dbReference>
<evidence type="ECO:0000256" key="1">
    <source>
        <dbReference type="ARBA" id="ARBA00004651"/>
    </source>
</evidence>
<dbReference type="InterPro" id="IPR050638">
    <property type="entry name" value="AA-Vitamin_Transporters"/>
</dbReference>
<evidence type="ECO:0000259" key="8">
    <source>
        <dbReference type="Pfam" id="PF00892"/>
    </source>
</evidence>
<feature type="transmembrane region" description="Helical" evidence="7">
    <location>
        <begin position="5"/>
        <end position="24"/>
    </location>
</feature>
<dbReference type="PANTHER" id="PTHR32322:SF18">
    <property type="entry name" value="S-ADENOSYLMETHIONINE_S-ADENOSYLHOMOCYSTEINE TRANSPORTER"/>
    <property type="match status" value="1"/>
</dbReference>
<keyword evidence="4 7" id="KW-0812">Transmembrane</keyword>
<feature type="transmembrane region" description="Helical" evidence="7">
    <location>
        <begin position="65"/>
        <end position="85"/>
    </location>
</feature>
<evidence type="ECO:0000313" key="10">
    <source>
        <dbReference type="Proteomes" id="UP000198553"/>
    </source>
</evidence>
<feature type="domain" description="EamA" evidence="8">
    <location>
        <begin position="3"/>
        <end position="135"/>
    </location>
</feature>
<dbReference type="EMBL" id="FOBW01000008">
    <property type="protein sequence ID" value="SEN05423.1"/>
    <property type="molecule type" value="Genomic_DNA"/>
</dbReference>
<dbReference type="Pfam" id="PF00892">
    <property type="entry name" value="EamA"/>
    <property type="match status" value="2"/>
</dbReference>
<reference evidence="10" key="1">
    <citation type="submission" date="2016-10" db="EMBL/GenBank/DDBJ databases">
        <authorList>
            <person name="Varghese N."/>
            <person name="Submissions S."/>
        </authorList>
    </citation>
    <scope>NUCLEOTIDE SEQUENCE [LARGE SCALE GENOMIC DNA]</scope>
    <source>
        <strain evidence="10">B48,IBRC-M 10115,DSM 25386,CECT 8001</strain>
    </source>
</reference>
<proteinExistence type="inferred from homology"/>
<dbReference type="AlphaFoldDB" id="A0A1H8DDT9"/>
<comment type="subcellular location">
    <subcellularLocation>
        <location evidence="1">Cell membrane</location>
        <topology evidence="1">Multi-pass membrane protein</topology>
    </subcellularLocation>
</comment>
<keyword evidence="10" id="KW-1185">Reference proteome</keyword>
<feature type="transmembrane region" description="Helical" evidence="7">
    <location>
        <begin position="91"/>
        <end position="112"/>
    </location>
</feature>
<feature type="transmembrane region" description="Helical" evidence="7">
    <location>
        <begin position="245"/>
        <end position="264"/>
    </location>
</feature>
<evidence type="ECO:0000256" key="7">
    <source>
        <dbReference type="SAM" id="Phobius"/>
    </source>
</evidence>
<evidence type="ECO:0000256" key="2">
    <source>
        <dbReference type="ARBA" id="ARBA00007362"/>
    </source>
</evidence>
<dbReference type="SUPFAM" id="SSF103481">
    <property type="entry name" value="Multidrug resistance efflux transporter EmrE"/>
    <property type="match status" value="2"/>
</dbReference>
<feature type="domain" description="EamA" evidence="8">
    <location>
        <begin position="150"/>
        <end position="287"/>
    </location>
</feature>
<name>A0A1H8DDT9_9BACI</name>
<comment type="similarity">
    <text evidence="2">Belongs to the EamA transporter family.</text>
</comment>
<feature type="transmembrane region" description="Helical" evidence="7">
    <location>
        <begin position="30"/>
        <end position="53"/>
    </location>
</feature>
<dbReference type="InterPro" id="IPR000620">
    <property type="entry name" value="EamA_dom"/>
</dbReference>
<sequence>MYPYLLMVFVVFCYAGNILVGKAINELPPFTIAFFRVFVAFVVLIPIGMRTAWKARFTFWEHRRPFLIMTLTGVTFFNTFIYGALQFTTATNVAVLETVIPVLTVLLSVYLLKERLRGIQLVGILLSFLGALWVVMDGRILEMASMAWNIGDGIMIGAILTWVVYSIYVKKYMHLFPPFASLFVMTGVSVIVLLPIMMVEWSVVGVPTFVLSDHLISFLYLGIFPSLIALIFYNRAVDLLSASQASVFLNLMPIVTMIGAYFWLGENISLMEITGTIIVISGVMLVTQFNPKPKKLPIKASV</sequence>
<keyword evidence="6 7" id="KW-0472">Membrane</keyword>
<feature type="transmembrane region" description="Helical" evidence="7">
    <location>
        <begin position="215"/>
        <end position="233"/>
    </location>
</feature>